<name>A0A3E2WYE1_9FIRM</name>
<dbReference type="Proteomes" id="UP000261111">
    <property type="component" value="Unassembled WGS sequence"/>
</dbReference>
<organism evidence="1 2">
    <name type="scientific">Hungatella hathewayi</name>
    <dbReference type="NCBI Taxonomy" id="154046"/>
    <lineage>
        <taxon>Bacteria</taxon>
        <taxon>Bacillati</taxon>
        <taxon>Bacillota</taxon>
        <taxon>Clostridia</taxon>
        <taxon>Lachnospirales</taxon>
        <taxon>Lachnospiraceae</taxon>
        <taxon>Hungatella</taxon>
    </lineage>
</organism>
<sequence>MTKREISVILAGASQKEIIEIAAAIQESCEIQIMKPPQKTLVMVKARESVKKSLFYLGEVLASECMVLVDSAKGAAVLAGDDFDKVTAAAVIDGFLNLPDKKAEKEQVLGQIQKLGRQQVAERAKLNRALRKSKVNFNVMGE</sequence>
<evidence type="ECO:0000313" key="2">
    <source>
        <dbReference type="Proteomes" id="UP000261111"/>
    </source>
</evidence>
<gene>
    <name evidence="1" type="primary">phnG</name>
    <name evidence="1" type="ORF">DWX41_06950</name>
</gene>
<dbReference type="NCBIfam" id="TIGR03293">
    <property type="entry name" value="PhnG_redo"/>
    <property type="match status" value="1"/>
</dbReference>
<dbReference type="GO" id="GO:0016829">
    <property type="term" value="F:lyase activity"/>
    <property type="evidence" value="ECO:0007669"/>
    <property type="project" value="UniProtKB-KW"/>
</dbReference>
<dbReference type="GO" id="GO:0015716">
    <property type="term" value="P:organic phosphonate transport"/>
    <property type="evidence" value="ECO:0007669"/>
    <property type="project" value="InterPro"/>
</dbReference>
<comment type="caution">
    <text evidence="1">The sequence shown here is derived from an EMBL/GenBank/DDBJ whole genome shotgun (WGS) entry which is preliminary data.</text>
</comment>
<dbReference type="Pfam" id="PF06754">
    <property type="entry name" value="PhnG"/>
    <property type="match status" value="1"/>
</dbReference>
<reference evidence="1 2" key="1">
    <citation type="submission" date="2018-08" db="EMBL/GenBank/DDBJ databases">
        <title>A genome reference for cultivated species of the human gut microbiota.</title>
        <authorList>
            <person name="Zou Y."/>
            <person name="Xue W."/>
            <person name="Luo G."/>
        </authorList>
    </citation>
    <scope>NUCLEOTIDE SEQUENCE [LARGE SCALE GENOMIC DNA]</scope>
    <source>
        <strain evidence="1 2">AF19-21</strain>
    </source>
</reference>
<dbReference type="AlphaFoldDB" id="A0A3E2WYE1"/>
<accession>A0A3E2WYE1</accession>
<protein>
    <submittedName>
        <fullName evidence="1">Phosphonate C-P lyase system protein PhnG</fullName>
    </submittedName>
</protein>
<dbReference type="EMBL" id="QVIA01000006">
    <property type="protein sequence ID" value="RGC33334.1"/>
    <property type="molecule type" value="Genomic_DNA"/>
</dbReference>
<evidence type="ECO:0000313" key="1">
    <source>
        <dbReference type="EMBL" id="RGC33334.1"/>
    </source>
</evidence>
<dbReference type="GO" id="GO:0019634">
    <property type="term" value="P:organic phosphonate metabolic process"/>
    <property type="evidence" value="ECO:0007669"/>
    <property type="project" value="InterPro"/>
</dbReference>
<dbReference type="RefSeq" id="WP_025655133.1">
    <property type="nucleotide sequence ID" value="NZ_QVIA01000006.1"/>
</dbReference>
<dbReference type="InterPro" id="IPR009609">
    <property type="entry name" value="Phosphonate_metab_PhnG"/>
</dbReference>
<proteinExistence type="predicted"/>
<keyword evidence="1" id="KW-0456">Lyase</keyword>
<dbReference type="GeneID" id="93333120"/>